<proteinExistence type="predicted"/>
<feature type="region of interest" description="Disordered" evidence="1">
    <location>
        <begin position="140"/>
        <end position="172"/>
    </location>
</feature>
<dbReference type="InterPro" id="IPR002048">
    <property type="entry name" value="EF_hand_dom"/>
</dbReference>
<feature type="domain" description="EF-hand" evidence="2">
    <location>
        <begin position="48"/>
        <end position="83"/>
    </location>
</feature>
<gene>
    <name evidence="3" type="ORF">Cvel_6811</name>
</gene>
<dbReference type="InterPro" id="IPR011992">
    <property type="entry name" value="EF-hand-dom_pair"/>
</dbReference>
<reference evidence="3" key="1">
    <citation type="submission" date="2014-11" db="EMBL/GenBank/DDBJ databases">
        <authorList>
            <person name="Otto D Thomas"/>
            <person name="Naeem Raeece"/>
        </authorList>
    </citation>
    <scope>NUCLEOTIDE SEQUENCE</scope>
</reference>
<dbReference type="SMART" id="SM00054">
    <property type="entry name" value="EFh"/>
    <property type="match status" value="2"/>
</dbReference>
<dbReference type="PROSITE" id="PS50222">
    <property type="entry name" value="EF_HAND_2"/>
    <property type="match status" value="2"/>
</dbReference>
<evidence type="ECO:0000256" key="1">
    <source>
        <dbReference type="SAM" id="MobiDB-lite"/>
    </source>
</evidence>
<evidence type="ECO:0000313" key="3">
    <source>
        <dbReference type="EMBL" id="CEM43382.1"/>
    </source>
</evidence>
<dbReference type="Gene3D" id="1.10.238.10">
    <property type="entry name" value="EF-hand"/>
    <property type="match status" value="2"/>
</dbReference>
<dbReference type="GO" id="GO:0005509">
    <property type="term" value="F:calcium ion binding"/>
    <property type="evidence" value="ECO:0007669"/>
    <property type="project" value="InterPro"/>
</dbReference>
<evidence type="ECO:0000259" key="2">
    <source>
        <dbReference type="PROSITE" id="PS50222"/>
    </source>
</evidence>
<organism evidence="3">
    <name type="scientific">Chromera velia CCMP2878</name>
    <dbReference type="NCBI Taxonomy" id="1169474"/>
    <lineage>
        <taxon>Eukaryota</taxon>
        <taxon>Sar</taxon>
        <taxon>Alveolata</taxon>
        <taxon>Colpodellida</taxon>
        <taxon>Chromeraceae</taxon>
        <taxon>Chromera</taxon>
    </lineage>
</organism>
<dbReference type="Pfam" id="PF13405">
    <property type="entry name" value="EF-hand_6"/>
    <property type="match status" value="1"/>
</dbReference>
<protein>
    <recommendedName>
        <fullName evidence="2">EF-hand domain-containing protein</fullName>
    </recommendedName>
</protein>
<dbReference type="VEuPathDB" id="CryptoDB:Cvel_6811"/>
<feature type="region of interest" description="Disordered" evidence="1">
    <location>
        <begin position="364"/>
        <end position="403"/>
    </location>
</feature>
<sequence>MGCGRSAPEADVPDEGRQVIVETLAGFLREAVEIELRVNETRGNLLWNQKSNLRSAFALLDHDNKGYLTAEDFATYLSVLRPAVKRWDVLMMIRGVFGPHVKQIDFPSFANWVMYRHNLTGHKFAVMKEVPEDQKAVDTWLGGRSPEATGDSGAPKEGEGTGKDTGGAGQTVTLPPFSEVEQAALADFLALQTQGHKRIQRYNAILHRYKLHKYTPDELFRFISEELGEKEEQEDKEANRHKHVEDFHISPETLVEFFKKNNIQAPTRTDEWAKLAIARFDRDFDGQLSSDEFAAALRLDPEESSTLVALHKRDGCSDCGVAGGTMQIIRSPQGAHMPPVEIPVTPQMPMQTSVLARPTTYAFSTGVPQGTSPNTLRPETQAGSATESGTAQNALAQAANGTS</sequence>
<dbReference type="Pfam" id="PF13202">
    <property type="entry name" value="EF-hand_5"/>
    <property type="match status" value="1"/>
</dbReference>
<dbReference type="SUPFAM" id="SSF47473">
    <property type="entry name" value="EF-hand"/>
    <property type="match status" value="1"/>
</dbReference>
<name>A0A0G4HGZ7_9ALVE</name>
<dbReference type="AlphaFoldDB" id="A0A0G4HGZ7"/>
<accession>A0A0G4HGZ7</accession>
<dbReference type="EMBL" id="CDMZ01002672">
    <property type="protein sequence ID" value="CEM43382.1"/>
    <property type="molecule type" value="Genomic_DNA"/>
</dbReference>
<feature type="domain" description="EF-hand" evidence="2">
    <location>
        <begin position="268"/>
        <end position="303"/>
    </location>
</feature>